<dbReference type="EMBL" id="AM889136">
    <property type="protein sequence ID" value="CBA03544.1"/>
    <property type="molecule type" value="Genomic_DNA"/>
</dbReference>
<accession>C6S4N4</accession>
<dbReference type="AlphaFoldDB" id="C6S4N4"/>
<dbReference type="InterPro" id="IPR000086">
    <property type="entry name" value="NUDIX_hydrolase_dom"/>
</dbReference>
<dbReference type="SUPFAM" id="SSF55811">
    <property type="entry name" value="Nudix"/>
    <property type="match status" value="1"/>
</dbReference>
<sequence>MPRGFVLPVSCFLFPAASIFCRIFLPAAISERQTAVCLRLQIQAVWLQSSALSSRKPTMPTVRFTESVSKHDLDALFEWAKASYGAKSCWKTLYLNRLPLGNLSPEWAERVKKDWEAGCSESSDGIFLNADGWPDMGRRLQHLTRTWNKAGLLHGWRNECFDLTDGGGNILFSLERAAFRPFGLLSRAVHLNGLTESDGRWHFWIGRRSPHKAVDPGKLDNTAAGGVSGGEMPSEAVCRESSEEAGLDKTLFPFIRPVSRLHSLRPVSRGVHNEILYVFDAVLPETFLPENQDGEVAGFEKMDIGSLVAAMLSENMMHDAQLVTLDAFCRYGLIDAAHPLSEWLDGIRL</sequence>
<dbReference type="CDD" id="cd03676">
    <property type="entry name" value="NUDIX_Tnr3_like"/>
    <property type="match status" value="1"/>
</dbReference>
<dbReference type="HOGENOM" id="CLU_048013_1_1_4"/>
<feature type="domain" description="Nudix hydrolase" evidence="4">
    <location>
        <begin position="184"/>
        <end position="325"/>
    </location>
</feature>
<proteinExistence type="predicted"/>
<evidence type="ECO:0000256" key="2">
    <source>
        <dbReference type="ARBA" id="ARBA00022801"/>
    </source>
</evidence>
<dbReference type="KEGG" id="nmi:NMO_0126"/>
<name>C6S4N4_NEIML</name>
<dbReference type="PROSITE" id="PS00893">
    <property type="entry name" value="NUDIX_BOX"/>
    <property type="match status" value="1"/>
</dbReference>
<evidence type="ECO:0000313" key="6">
    <source>
        <dbReference type="Proteomes" id="UP000002054"/>
    </source>
</evidence>
<gene>
    <name evidence="5" type="ordered locus">NMO_0126</name>
</gene>
<evidence type="ECO:0000313" key="5">
    <source>
        <dbReference type="EMBL" id="CBA03544.1"/>
    </source>
</evidence>
<dbReference type="InterPro" id="IPR015797">
    <property type="entry name" value="NUDIX_hydrolase-like_dom_sf"/>
</dbReference>
<dbReference type="GO" id="GO:0016787">
    <property type="term" value="F:hydrolase activity"/>
    <property type="evidence" value="ECO:0007669"/>
    <property type="project" value="UniProtKB-KW"/>
</dbReference>
<dbReference type="InterPro" id="IPR020084">
    <property type="entry name" value="NUDIX_hydrolase_CS"/>
</dbReference>
<dbReference type="Pfam" id="PF00293">
    <property type="entry name" value="NUDIX"/>
    <property type="match status" value="1"/>
</dbReference>
<comment type="cofactor">
    <cofactor evidence="1">
        <name>Mg(2+)</name>
        <dbReference type="ChEBI" id="CHEBI:18420"/>
    </cofactor>
</comment>
<dbReference type="Gene3D" id="3.90.79.10">
    <property type="entry name" value="Nucleoside Triphosphate Pyrophosphohydrolase"/>
    <property type="match status" value="1"/>
</dbReference>
<dbReference type="Proteomes" id="UP000002054">
    <property type="component" value="Chromosome"/>
</dbReference>
<organism evidence="5 6">
    <name type="scientific">Neisseria meningitidis (strain alpha14)</name>
    <dbReference type="NCBI Taxonomy" id="662598"/>
    <lineage>
        <taxon>Bacteria</taxon>
        <taxon>Pseudomonadati</taxon>
        <taxon>Pseudomonadota</taxon>
        <taxon>Betaproteobacteria</taxon>
        <taxon>Neisseriales</taxon>
        <taxon>Neisseriaceae</taxon>
        <taxon>Neisseria</taxon>
    </lineage>
</organism>
<evidence type="ECO:0000256" key="1">
    <source>
        <dbReference type="ARBA" id="ARBA00001946"/>
    </source>
</evidence>
<reference evidence="5 6" key="1">
    <citation type="journal article" date="2008" name="Proc. Natl. Acad. Sci. U.S.A.">
        <title>Whole-genome comparison of disease and carriage strains provides insights into virulence evolution in Neisseria meningitidis.</title>
        <authorList>
            <person name="Schoen C."/>
            <person name="Blom J."/>
            <person name="Claus H."/>
            <person name="Schramm-Glueck A."/>
            <person name="Brandt P."/>
            <person name="Mueller T."/>
            <person name="Goesmann A."/>
            <person name="Joseph B."/>
            <person name="Konietzny S."/>
            <person name="Kurzai O."/>
            <person name="Schmitt C."/>
            <person name="Friedrich T."/>
            <person name="Linke B."/>
            <person name="Vogel U."/>
            <person name="Frosch M."/>
        </authorList>
    </citation>
    <scope>NUCLEOTIDE SEQUENCE [LARGE SCALE GENOMIC DNA]</scope>
    <source>
        <strain evidence="6">alpha14</strain>
    </source>
</reference>
<evidence type="ECO:0000259" key="4">
    <source>
        <dbReference type="PROSITE" id="PS51462"/>
    </source>
</evidence>
<keyword evidence="2" id="KW-0378">Hydrolase</keyword>
<dbReference type="PROSITE" id="PS51462">
    <property type="entry name" value="NUDIX"/>
    <property type="match status" value="1"/>
</dbReference>
<protein>
    <recommendedName>
        <fullName evidence="4">Nudix hydrolase domain-containing protein</fullName>
    </recommendedName>
</protein>
<feature type="region of interest" description="Disordered" evidence="3">
    <location>
        <begin position="215"/>
        <end position="240"/>
    </location>
</feature>
<evidence type="ECO:0000256" key="3">
    <source>
        <dbReference type="SAM" id="MobiDB-lite"/>
    </source>
</evidence>